<dbReference type="InterPro" id="IPR036388">
    <property type="entry name" value="WH-like_DNA-bd_sf"/>
</dbReference>
<dbReference type="Pfam" id="PF00440">
    <property type="entry name" value="TetR_N"/>
    <property type="match status" value="1"/>
</dbReference>
<proteinExistence type="predicted"/>
<evidence type="ECO:0000259" key="6">
    <source>
        <dbReference type="PROSITE" id="PS50949"/>
    </source>
</evidence>
<dbReference type="SUPFAM" id="SSF46785">
    <property type="entry name" value="Winged helix' DNA-binding domain"/>
    <property type="match status" value="1"/>
</dbReference>
<organism evidence="8 9">
    <name type="scientific">Nocardiopsis mangrovi</name>
    <dbReference type="NCBI Taxonomy" id="1179818"/>
    <lineage>
        <taxon>Bacteria</taxon>
        <taxon>Bacillati</taxon>
        <taxon>Actinomycetota</taxon>
        <taxon>Actinomycetes</taxon>
        <taxon>Streptosporangiales</taxon>
        <taxon>Nocardiopsidaceae</taxon>
        <taxon>Nocardiopsis</taxon>
    </lineage>
</organism>
<sequence length="358" mass="38037">MPPSTQRPDPPYLRIVAEIRARILSGGLRPGDRMPSVRQIAQRWGVAVATATKVVAALRDEGLVEAKVGSGTVVSARATGPAGEAPSGSGPAAPGPSGSRRAGPGQAADARATGRSRIGPLAPPAAPRTRQAGTAKQALNRRQVLRTAIAIADVEGLDAVSMRRLAAELGAGPMSLYRHVANKDELVTQMVDEAFGEAAPPTPGPEGWRAKLELISRRQWELCRRHLWLPRAISFTRPLLVPNLAEHTEWTLRALDGLGLPMSTRVREALALHGLVVSVALSMADEAEAEQETGVPLDRWLLAQRERTAALLDGGRFPLLATVPAETVADLDGLFDYTLARHLDGFAALLDRRSGPGS</sequence>
<feature type="domain" description="HTH gntR-type" evidence="6">
    <location>
        <begin position="9"/>
        <end position="77"/>
    </location>
</feature>
<reference evidence="9" key="1">
    <citation type="journal article" date="2019" name="Int. J. Syst. Evol. Microbiol.">
        <title>The Global Catalogue of Microorganisms (GCM) 10K type strain sequencing project: providing services to taxonomists for standard genome sequencing and annotation.</title>
        <authorList>
            <consortium name="The Broad Institute Genomics Platform"/>
            <consortium name="The Broad Institute Genome Sequencing Center for Infectious Disease"/>
            <person name="Wu L."/>
            <person name="Ma J."/>
        </authorList>
    </citation>
    <scope>NUCLEOTIDE SEQUENCE [LARGE SCALE GENOMIC DNA]</scope>
    <source>
        <strain evidence="9">XZYJ18</strain>
    </source>
</reference>
<feature type="region of interest" description="Disordered" evidence="5">
    <location>
        <begin position="77"/>
        <end position="138"/>
    </location>
</feature>
<dbReference type="Gene3D" id="1.10.10.10">
    <property type="entry name" value="Winged helix-like DNA-binding domain superfamily/Winged helix DNA-binding domain"/>
    <property type="match status" value="1"/>
</dbReference>
<dbReference type="SUPFAM" id="SSF48498">
    <property type="entry name" value="Tetracyclin repressor-like, C-terminal domain"/>
    <property type="match status" value="1"/>
</dbReference>
<evidence type="ECO:0000256" key="1">
    <source>
        <dbReference type="ARBA" id="ARBA00023015"/>
    </source>
</evidence>
<evidence type="ECO:0000256" key="2">
    <source>
        <dbReference type="ARBA" id="ARBA00023125"/>
    </source>
</evidence>
<keyword evidence="1" id="KW-0805">Transcription regulation</keyword>
<dbReference type="InterPro" id="IPR001647">
    <property type="entry name" value="HTH_TetR"/>
</dbReference>
<evidence type="ECO:0000313" key="9">
    <source>
        <dbReference type="Proteomes" id="UP001595923"/>
    </source>
</evidence>
<accession>A0ABV9DY89</accession>
<dbReference type="InterPro" id="IPR036271">
    <property type="entry name" value="Tet_transcr_reg_TetR-rel_C_sf"/>
</dbReference>
<dbReference type="InterPro" id="IPR009057">
    <property type="entry name" value="Homeodomain-like_sf"/>
</dbReference>
<keyword evidence="3" id="KW-0804">Transcription</keyword>
<dbReference type="RefSeq" id="WP_378576400.1">
    <property type="nucleotide sequence ID" value="NZ_JBHSFQ010000018.1"/>
</dbReference>
<dbReference type="PANTHER" id="PTHR38445">
    <property type="entry name" value="HTH-TYPE TRANSCRIPTIONAL REPRESSOR YTRA"/>
    <property type="match status" value="1"/>
</dbReference>
<feature type="compositionally biased region" description="Low complexity" evidence="5">
    <location>
        <begin position="80"/>
        <end position="105"/>
    </location>
</feature>
<dbReference type="InterPro" id="IPR004111">
    <property type="entry name" value="Repressor_TetR_C"/>
</dbReference>
<dbReference type="Pfam" id="PF02909">
    <property type="entry name" value="TetR_C_1"/>
    <property type="match status" value="1"/>
</dbReference>
<evidence type="ECO:0000256" key="4">
    <source>
        <dbReference type="PROSITE-ProRule" id="PRU00335"/>
    </source>
</evidence>
<keyword evidence="2 4" id="KW-0238">DNA-binding</keyword>
<evidence type="ECO:0000256" key="3">
    <source>
        <dbReference type="ARBA" id="ARBA00023163"/>
    </source>
</evidence>
<name>A0ABV9DY89_9ACTN</name>
<dbReference type="SUPFAM" id="SSF46689">
    <property type="entry name" value="Homeodomain-like"/>
    <property type="match status" value="1"/>
</dbReference>
<dbReference type="Pfam" id="PF00392">
    <property type="entry name" value="GntR"/>
    <property type="match status" value="1"/>
</dbReference>
<dbReference type="Gene3D" id="1.10.357.10">
    <property type="entry name" value="Tetracycline Repressor, domain 2"/>
    <property type="match status" value="1"/>
</dbReference>
<protein>
    <submittedName>
        <fullName evidence="8">GntR family transcriptional regulator</fullName>
    </submittedName>
</protein>
<dbReference type="Proteomes" id="UP001595923">
    <property type="component" value="Unassembled WGS sequence"/>
</dbReference>
<dbReference type="PANTHER" id="PTHR38445:SF9">
    <property type="entry name" value="HTH-TYPE TRANSCRIPTIONAL REPRESSOR YTRA"/>
    <property type="match status" value="1"/>
</dbReference>
<comment type="caution">
    <text evidence="8">The sequence shown here is derived from an EMBL/GenBank/DDBJ whole genome shotgun (WGS) entry which is preliminary data.</text>
</comment>
<dbReference type="InterPro" id="IPR036390">
    <property type="entry name" value="WH_DNA-bd_sf"/>
</dbReference>
<feature type="domain" description="HTH tetR-type" evidence="7">
    <location>
        <begin position="138"/>
        <end position="198"/>
    </location>
</feature>
<gene>
    <name evidence="8" type="ORF">ACFO4E_18270</name>
</gene>
<keyword evidence="9" id="KW-1185">Reference proteome</keyword>
<dbReference type="PROSITE" id="PS50949">
    <property type="entry name" value="HTH_GNTR"/>
    <property type="match status" value="1"/>
</dbReference>
<dbReference type="CDD" id="cd07377">
    <property type="entry name" value="WHTH_GntR"/>
    <property type="match status" value="1"/>
</dbReference>
<evidence type="ECO:0000259" key="7">
    <source>
        <dbReference type="PROSITE" id="PS50977"/>
    </source>
</evidence>
<dbReference type="SMART" id="SM00345">
    <property type="entry name" value="HTH_GNTR"/>
    <property type="match status" value="1"/>
</dbReference>
<dbReference type="EMBL" id="JBHSFQ010000018">
    <property type="protein sequence ID" value="MFC4563810.1"/>
    <property type="molecule type" value="Genomic_DNA"/>
</dbReference>
<feature type="DNA-binding region" description="H-T-H motif" evidence="4">
    <location>
        <begin position="161"/>
        <end position="180"/>
    </location>
</feature>
<dbReference type="Gene3D" id="1.10.10.60">
    <property type="entry name" value="Homeodomain-like"/>
    <property type="match status" value="1"/>
</dbReference>
<evidence type="ECO:0000313" key="8">
    <source>
        <dbReference type="EMBL" id="MFC4563810.1"/>
    </source>
</evidence>
<evidence type="ECO:0000256" key="5">
    <source>
        <dbReference type="SAM" id="MobiDB-lite"/>
    </source>
</evidence>
<dbReference type="PROSITE" id="PS50977">
    <property type="entry name" value="HTH_TETR_2"/>
    <property type="match status" value="1"/>
</dbReference>
<dbReference type="InterPro" id="IPR000524">
    <property type="entry name" value="Tscrpt_reg_HTH_GntR"/>
</dbReference>